<reference evidence="11" key="1">
    <citation type="journal article" date="2014" name="Int. J. Syst. Evol. Microbiol.">
        <title>Complete genome sequence of Corynebacterium casei LMG S-19264T (=DSM 44701T), isolated from a smear-ripened cheese.</title>
        <authorList>
            <consortium name="US DOE Joint Genome Institute (JGI-PGF)"/>
            <person name="Walter F."/>
            <person name="Albersmeier A."/>
            <person name="Kalinowski J."/>
            <person name="Ruckert C."/>
        </authorList>
    </citation>
    <scope>NUCLEOTIDE SEQUENCE</scope>
    <source>
        <strain evidence="11">KCTC 32020</strain>
    </source>
</reference>
<comment type="caution">
    <text evidence="7">Lacks conserved residue(s) required for the propagation of feature annotation.</text>
</comment>
<comment type="similarity">
    <text evidence="2 7">Belongs to the MscS (TC 1.A.23) family.</text>
</comment>
<keyword evidence="7" id="KW-0813">Transport</keyword>
<evidence type="ECO:0000256" key="6">
    <source>
        <dbReference type="ARBA" id="ARBA00023136"/>
    </source>
</evidence>
<dbReference type="Gene3D" id="3.30.1340.30">
    <property type="match status" value="1"/>
</dbReference>
<dbReference type="Pfam" id="PF00924">
    <property type="entry name" value="MS_channel_2nd"/>
    <property type="match status" value="1"/>
</dbReference>
<evidence type="ECO:0000256" key="2">
    <source>
        <dbReference type="ARBA" id="ARBA00008017"/>
    </source>
</evidence>
<keyword evidence="12" id="KW-1185">Reference proteome</keyword>
<sequence>MKHVSGFLLATLLALAAPLAGAAPVPAPGAAASSAPADADAALAQAVARRVHKVPGLDDVVVTARDGTVRLDGTVAQEQQRALAAQIAAQQKGVAAVENRLRTSARLVDRLDAASEQVVDKLVRVVAMLPLLGVALVVVLLASWLGGLAARRIRLQRLHQRNPYLDALAQRFVRWIVTLGGVLVALDLMGWTAAFGAVLGSAGVVGLVVGFAFKDIAENYVAGILLGLRRPFAPGDHVLIDRLHEGKVTALTSRATVLMTLDGNRLTLPNALVFKSVVLNYTQNPRRRFDFLVPIDPDASIGQAREAAQAAVCEVNGVLRDPAPAVLVQEFQPDRIALQITGWVDQHHNDLGRVRSEAMRAVKAGLDRAGVRRSRSLPPAPPAPPPAHEAGAQADTSVNREIDAEVRAERERQPGNLL</sequence>
<dbReference type="Gene3D" id="1.10.287.1260">
    <property type="match status" value="1"/>
</dbReference>
<comment type="function">
    <text evidence="7">Mechanosensitive channel that participates in the regulation of osmotic pressure changes within the cell, opening in response to stretch forces in the membrane lipid bilayer, without the need for other proteins. Contributes to normal resistance to hypoosmotic shock. Forms an ion channel of 1.0 nanosiemens conductance with a slight preference for anions.</text>
</comment>
<dbReference type="Pfam" id="PF04972">
    <property type="entry name" value="BON"/>
    <property type="match status" value="1"/>
</dbReference>
<dbReference type="PANTHER" id="PTHR30221">
    <property type="entry name" value="SMALL-CONDUCTANCE MECHANOSENSITIVE CHANNEL"/>
    <property type="match status" value="1"/>
</dbReference>
<proteinExistence type="inferred from homology"/>
<organism evidence="11 12">
    <name type="scientific">Vulcaniibacterium thermophilum</name>
    <dbReference type="NCBI Taxonomy" id="1169913"/>
    <lineage>
        <taxon>Bacteria</taxon>
        <taxon>Pseudomonadati</taxon>
        <taxon>Pseudomonadota</taxon>
        <taxon>Gammaproteobacteria</taxon>
        <taxon>Lysobacterales</taxon>
        <taxon>Lysobacteraceae</taxon>
        <taxon>Vulcaniibacterium</taxon>
    </lineage>
</organism>
<evidence type="ECO:0000256" key="3">
    <source>
        <dbReference type="ARBA" id="ARBA00022475"/>
    </source>
</evidence>
<dbReference type="AlphaFoldDB" id="A0A918Z2P4"/>
<dbReference type="InterPro" id="IPR049278">
    <property type="entry name" value="MS_channel_C"/>
</dbReference>
<keyword evidence="7" id="KW-0997">Cell inner membrane</keyword>
<feature type="transmembrane region" description="Helical" evidence="7">
    <location>
        <begin position="172"/>
        <end position="189"/>
    </location>
</feature>
<comment type="subunit">
    <text evidence="7">Homoheptamer.</text>
</comment>
<feature type="transmembrane region" description="Helical" evidence="7">
    <location>
        <begin position="125"/>
        <end position="151"/>
    </location>
</feature>
<dbReference type="Pfam" id="PF21082">
    <property type="entry name" value="MS_channel_3rd"/>
    <property type="match status" value="1"/>
</dbReference>
<name>A0A918Z2P4_9GAMM</name>
<dbReference type="Gene3D" id="3.30.70.100">
    <property type="match status" value="1"/>
</dbReference>
<evidence type="ECO:0000256" key="8">
    <source>
        <dbReference type="SAM" id="MobiDB-lite"/>
    </source>
</evidence>
<feature type="domain" description="BON" evidence="10">
    <location>
        <begin position="39"/>
        <end position="105"/>
    </location>
</feature>
<dbReference type="InterPro" id="IPR023408">
    <property type="entry name" value="MscS_beta-dom_sf"/>
</dbReference>
<dbReference type="PANTHER" id="PTHR30221:SF1">
    <property type="entry name" value="SMALL-CONDUCTANCE MECHANOSENSITIVE CHANNEL"/>
    <property type="match status" value="1"/>
</dbReference>
<comment type="subcellular location">
    <subcellularLocation>
        <location evidence="7">Cell inner membrane</location>
        <topology evidence="7">Multi-pass membrane protein</topology>
    </subcellularLocation>
    <subcellularLocation>
        <location evidence="1">Cell membrane</location>
        <topology evidence="1">Multi-pass membrane protein</topology>
    </subcellularLocation>
</comment>
<dbReference type="SUPFAM" id="SSF82689">
    <property type="entry name" value="Mechanosensitive channel protein MscS (YggB), C-terminal domain"/>
    <property type="match status" value="1"/>
</dbReference>
<dbReference type="GO" id="GO:0005886">
    <property type="term" value="C:plasma membrane"/>
    <property type="evidence" value="ECO:0007669"/>
    <property type="project" value="UniProtKB-SubCell"/>
</dbReference>
<dbReference type="Proteomes" id="UP000636453">
    <property type="component" value="Unassembled WGS sequence"/>
</dbReference>
<gene>
    <name evidence="11" type="ORF">GCM10007167_14860</name>
</gene>
<dbReference type="InterPro" id="IPR045275">
    <property type="entry name" value="MscS_archaea/bacteria_type"/>
</dbReference>
<keyword evidence="7" id="KW-0407">Ion channel</keyword>
<dbReference type="PROSITE" id="PS50914">
    <property type="entry name" value="BON"/>
    <property type="match status" value="1"/>
</dbReference>
<dbReference type="EMBL" id="BNCF01000007">
    <property type="protein sequence ID" value="GHE33849.1"/>
    <property type="molecule type" value="Genomic_DNA"/>
</dbReference>
<keyword evidence="5 7" id="KW-1133">Transmembrane helix</keyword>
<comment type="caution">
    <text evidence="11">The sequence shown here is derived from an EMBL/GenBank/DDBJ whole genome shotgun (WGS) entry which is preliminary data.</text>
</comment>
<dbReference type="OrthoDB" id="9793781at2"/>
<feature type="signal peptide" evidence="9">
    <location>
        <begin position="1"/>
        <end position="22"/>
    </location>
</feature>
<protein>
    <recommendedName>
        <fullName evidence="7">Small-conductance mechanosensitive channel</fullName>
    </recommendedName>
</protein>
<dbReference type="RefSeq" id="WP_146472284.1">
    <property type="nucleotide sequence ID" value="NZ_BNCF01000007.1"/>
</dbReference>
<evidence type="ECO:0000256" key="5">
    <source>
        <dbReference type="ARBA" id="ARBA00022989"/>
    </source>
</evidence>
<evidence type="ECO:0000256" key="7">
    <source>
        <dbReference type="RuleBase" id="RU369025"/>
    </source>
</evidence>
<dbReference type="InterPro" id="IPR007055">
    <property type="entry name" value="BON_dom"/>
</dbReference>
<evidence type="ECO:0000256" key="4">
    <source>
        <dbReference type="ARBA" id="ARBA00022692"/>
    </source>
</evidence>
<evidence type="ECO:0000256" key="9">
    <source>
        <dbReference type="SAM" id="SignalP"/>
    </source>
</evidence>
<accession>A0A918Z2P4</accession>
<feature type="compositionally biased region" description="Pro residues" evidence="8">
    <location>
        <begin position="378"/>
        <end position="387"/>
    </location>
</feature>
<feature type="compositionally biased region" description="Basic and acidic residues" evidence="8">
    <location>
        <begin position="398"/>
        <end position="418"/>
    </location>
</feature>
<keyword evidence="7" id="KW-0406">Ion transport</keyword>
<reference evidence="11" key="2">
    <citation type="submission" date="2020-09" db="EMBL/GenBank/DDBJ databases">
        <authorList>
            <person name="Sun Q."/>
            <person name="Kim S."/>
        </authorList>
    </citation>
    <scope>NUCLEOTIDE SEQUENCE</scope>
    <source>
        <strain evidence="11">KCTC 32020</strain>
    </source>
</reference>
<keyword evidence="4 7" id="KW-0812">Transmembrane</keyword>
<evidence type="ECO:0000259" key="10">
    <source>
        <dbReference type="PROSITE" id="PS50914"/>
    </source>
</evidence>
<dbReference type="InterPro" id="IPR010920">
    <property type="entry name" value="LSM_dom_sf"/>
</dbReference>
<feature type="chain" id="PRO_5037713234" description="Small-conductance mechanosensitive channel" evidence="9">
    <location>
        <begin position="23"/>
        <end position="418"/>
    </location>
</feature>
<dbReference type="Gene3D" id="2.30.30.60">
    <property type="match status" value="1"/>
</dbReference>
<dbReference type="GO" id="GO:0008381">
    <property type="term" value="F:mechanosensitive monoatomic ion channel activity"/>
    <property type="evidence" value="ECO:0007669"/>
    <property type="project" value="InterPro"/>
</dbReference>
<dbReference type="InterPro" id="IPR011066">
    <property type="entry name" value="MscS_channel_C_sf"/>
</dbReference>
<evidence type="ECO:0000256" key="1">
    <source>
        <dbReference type="ARBA" id="ARBA00004651"/>
    </source>
</evidence>
<keyword evidence="9" id="KW-0732">Signal</keyword>
<evidence type="ECO:0000313" key="12">
    <source>
        <dbReference type="Proteomes" id="UP000636453"/>
    </source>
</evidence>
<dbReference type="SUPFAM" id="SSF50182">
    <property type="entry name" value="Sm-like ribonucleoproteins"/>
    <property type="match status" value="1"/>
</dbReference>
<evidence type="ECO:0000313" key="11">
    <source>
        <dbReference type="EMBL" id="GHE33849.1"/>
    </source>
</evidence>
<keyword evidence="3" id="KW-1003">Cell membrane</keyword>
<keyword evidence="6 7" id="KW-0472">Membrane</keyword>
<dbReference type="InterPro" id="IPR006685">
    <property type="entry name" value="MscS_channel_2nd"/>
</dbReference>
<feature type="region of interest" description="Disordered" evidence="8">
    <location>
        <begin position="367"/>
        <end position="418"/>
    </location>
</feature>
<feature type="transmembrane region" description="Helical" evidence="7">
    <location>
        <begin position="195"/>
        <end position="213"/>
    </location>
</feature>